<evidence type="ECO:0000313" key="3">
    <source>
        <dbReference type="EMBL" id="ABS31452.1"/>
    </source>
</evidence>
<reference evidence="4 7" key="2">
    <citation type="journal article" date="2011" name="Nature">
        <title>The Medicago genome provides insight into the evolution of rhizobial symbioses.</title>
        <authorList>
            <person name="Young N.D."/>
            <person name="Debelle F."/>
            <person name="Oldroyd G.E."/>
            <person name="Geurts R."/>
            <person name="Cannon S.B."/>
            <person name="Udvardi M.K."/>
            <person name="Benedito V.A."/>
            <person name="Mayer K.F."/>
            <person name="Gouzy J."/>
            <person name="Schoof H."/>
            <person name="Van de Peer Y."/>
            <person name="Proost S."/>
            <person name="Cook D.R."/>
            <person name="Meyers B.C."/>
            <person name="Spannagl M."/>
            <person name="Cheung F."/>
            <person name="De Mita S."/>
            <person name="Krishnakumar V."/>
            <person name="Gundlach H."/>
            <person name="Zhou S."/>
            <person name="Mudge J."/>
            <person name="Bharti A.K."/>
            <person name="Murray J.D."/>
            <person name="Naoumkina M.A."/>
            <person name="Rosen B."/>
            <person name="Silverstein K.A."/>
            <person name="Tang H."/>
            <person name="Rombauts S."/>
            <person name="Zhao P.X."/>
            <person name="Zhou P."/>
            <person name="Barbe V."/>
            <person name="Bardou P."/>
            <person name="Bechner M."/>
            <person name="Bellec A."/>
            <person name="Berger A."/>
            <person name="Berges H."/>
            <person name="Bidwell S."/>
            <person name="Bisseling T."/>
            <person name="Choisne N."/>
            <person name="Couloux A."/>
            <person name="Denny R."/>
            <person name="Deshpande S."/>
            <person name="Dai X."/>
            <person name="Doyle J.J."/>
            <person name="Dudez A.M."/>
            <person name="Farmer A.D."/>
            <person name="Fouteau S."/>
            <person name="Franken C."/>
            <person name="Gibelin C."/>
            <person name="Gish J."/>
            <person name="Goldstein S."/>
            <person name="Gonzalez A.J."/>
            <person name="Green P.J."/>
            <person name="Hallab A."/>
            <person name="Hartog M."/>
            <person name="Hua A."/>
            <person name="Humphray S.J."/>
            <person name="Jeong D.H."/>
            <person name="Jing Y."/>
            <person name="Jocker A."/>
            <person name="Kenton S.M."/>
            <person name="Kim D.J."/>
            <person name="Klee K."/>
            <person name="Lai H."/>
            <person name="Lang C."/>
            <person name="Lin S."/>
            <person name="Macmil S.L."/>
            <person name="Magdelenat G."/>
            <person name="Matthews L."/>
            <person name="McCorrison J."/>
            <person name="Monaghan E.L."/>
            <person name="Mun J.H."/>
            <person name="Najar F.Z."/>
            <person name="Nicholson C."/>
            <person name="Noirot C."/>
            <person name="O'Bleness M."/>
            <person name="Paule C.R."/>
            <person name="Poulain J."/>
            <person name="Prion F."/>
            <person name="Qin B."/>
            <person name="Qu C."/>
            <person name="Retzel E.F."/>
            <person name="Riddle C."/>
            <person name="Sallet E."/>
            <person name="Samain S."/>
            <person name="Samson N."/>
            <person name="Sanders I."/>
            <person name="Saurat O."/>
            <person name="Scarpelli C."/>
            <person name="Schiex T."/>
            <person name="Segurens B."/>
            <person name="Severin A.J."/>
            <person name="Sherrier D.J."/>
            <person name="Shi R."/>
            <person name="Sims S."/>
            <person name="Singer S.R."/>
            <person name="Sinharoy S."/>
            <person name="Sterck L."/>
            <person name="Viollet A."/>
            <person name="Wang B.B."/>
            <person name="Wang K."/>
            <person name="Wang M."/>
            <person name="Wang X."/>
            <person name="Warfsmann J."/>
            <person name="Weissenbach J."/>
            <person name="White D.D."/>
            <person name="White J.D."/>
            <person name="Wiley G.B."/>
            <person name="Wincker P."/>
            <person name="Xing Y."/>
            <person name="Yang L."/>
            <person name="Yao Z."/>
            <person name="Ying F."/>
            <person name="Zhai J."/>
            <person name="Zhou L."/>
            <person name="Zuber A."/>
            <person name="Denarie J."/>
            <person name="Dixon R.A."/>
            <person name="May G.D."/>
            <person name="Schwartz D.C."/>
            <person name="Rogers J."/>
            <person name="Quetier F."/>
            <person name="Town C.D."/>
            <person name="Roe B.A."/>
        </authorList>
    </citation>
    <scope>NUCLEOTIDE SEQUENCE [LARGE SCALE GENOMIC DNA]</scope>
    <source>
        <strain evidence="4">A17</strain>
        <strain evidence="6 7">cv. Jemalong A17</strain>
    </source>
</reference>
<dbReference type="GO" id="GO:0046872">
    <property type="term" value="F:metal ion binding"/>
    <property type="evidence" value="ECO:0007669"/>
    <property type="project" value="InterPro"/>
</dbReference>
<evidence type="ECO:0000313" key="7">
    <source>
        <dbReference type="Proteomes" id="UP000002051"/>
    </source>
</evidence>
<dbReference type="PaxDb" id="3880-AES98517"/>
<feature type="chain" id="PRO_5014565812" evidence="1">
    <location>
        <begin position="24"/>
        <end position="61"/>
    </location>
</feature>
<name>A7KHE5_MEDTR</name>
<dbReference type="HOGENOM" id="CLU_181053_0_2_1"/>
<proteinExistence type="evidence at transcript level"/>
<dbReference type="Proteomes" id="UP000265566">
    <property type="component" value="Chromosome 5"/>
</dbReference>
<organism evidence="3">
    <name type="scientific">Medicago truncatula</name>
    <name type="common">Barrel medic</name>
    <name type="synonym">Medicago tribuloides</name>
    <dbReference type="NCBI Taxonomy" id="3880"/>
    <lineage>
        <taxon>Eukaryota</taxon>
        <taxon>Viridiplantae</taxon>
        <taxon>Streptophyta</taxon>
        <taxon>Embryophyta</taxon>
        <taxon>Tracheophyta</taxon>
        <taxon>Spermatophyta</taxon>
        <taxon>Magnoliopsida</taxon>
        <taxon>eudicotyledons</taxon>
        <taxon>Gunneridae</taxon>
        <taxon>Pentapetalae</taxon>
        <taxon>rosids</taxon>
        <taxon>fabids</taxon>
        <taxon>Fabales</taxon>
        <taxon>Fabaceae</taxon>
        <taxon>Papilionoideae</taxon>
        <taxon>50 kb inversion clade</taxon>
        <taxon>NPAAA clade</taxon>
        <taxon>Hologalegina</taxon>
        <taxon>IRL clade</taxon>
        <taxon>Trifolieae</taxon>
        <taxon>Medicago</taxon>
    </lineage>
</organism>
<reference evidence="5" key="5">
    <citation type="journal article" date="2018" name="Nat. Plants">
        <title>Whole-genome landscape of Medicago truncatula symbiotic genes.</title>
        <authorList>
            <person name="Pecrix Y."/>
            <person name="Gamas P."/>
            <person name="Carrere S."/>
        </authorList>
    </citation>
    <scope>NUCLEOTIDE SEQUENCE</scope>
    <source>
        <tissue evidence="5">Leaves</tissue>
    </source>
</reference>
<dbReference type="EMBL" id="EF414366">
    <property type="protein sequence ID" value="ABS31452.1"/>
    <property type="molecule type" value="mRNA"/>
</dbReference>
<evidence type="ECO:0000256" key="1">
    <source>
        <dbReference type="SAM" id="SignalP"/>
    </source>
</evidence>
<feature type="signal peptide" evidence="1">
    <location>
        <begin position="1"/>
        <end position="23"/>
    </location>
</feature>
<dbReference type="EnsemblPlants" id="AES98517">
    <property type="protein sequence ID" value="AES98517"/>
    <property type="gene ID" value="MTR_5g069530"/>
</dbReference>
<evidence type="ECO:0000313" key="6">
    <source>
        <dbReference type="EnsemblPlants" id="AES98517"/>
    </source>
</evidence>
<evidence type="ECO:0000259" key="2">
    <source>
        <dbReference type="Pfam" id="PF07127"/>
    </source>
</evidence>
<reference evidence="3" key="1">
    <citation type="journal article" date="2007" name="Mol. Plant Microbe Interact.">
        <title>Genomic organization and evolutionary insights on GRP and NCR genes, two large nodule-specific gene families in Medicago truncatula.</title>
        <authorList>
            <person name="Alunni B."/>
            <person name="Kevei Z."/>
            <person name="Redondo-Nieto M."/>
            <person name="Kondorosi A."/>
            <person name="Mergaert P."/>
            <person name="Kondorosi E."/>
        </authorList>
    </citation>
    <scope>NUCLEOTIDE SEQUENCE</scope>
</reference>
<reference evidence="4 7" key="3">
    <citation type="journal article" date="2014" name="BMC Genomics">
        <title>An improved genome release (version Mt4.0) for the model legume Medicago truncatula.</title>
        <authorList>
            <person name="Tang H."/>
            <person name="Krishnakumar V."/>
            <person name="Bidwell S."/>
            <person name="Rosen B."/>
            <person name="Chan A."/>
            <person name="Zhou S."/>
            <person name="Gentzbittel L."/>
            <person name="Childs K.L."/>
            <person name="Yandell M."/>
            <person name="Gundlach H."/>
            <person name="Mayer K.F."/>
            <person name="Schwartz D.C."/>
            <person name="Town C.D."/>
        </authorList>
    </citation>
    <scope>GENOME REANNOTATION</scope>
    <source>
        <strain evidence="6 7">cv. Jemalong A17</strain>
    </source>
</reference>
<dbReference type="Proteomes" id="UP000002051">
    <property type="component" value="Chromosome 5"/>
</dbReference>
<dbReference type="AlphaFoldDB" id="A7KHE5"/>
<accession>A7KHE5</accession>
<evidence type="ECO:0000313" key="4">
    <source>
        <dbReference type="EMBL" id="AES98517.1"/>
    </source>
</evidence>
<dbReference type="EMBL" id="PSQE01000005">
    <property type="protein sequence ID" value="RHN56428.1"/>
    <property type="molecule type" value="Genomic_DNA"/>
</dbReference>
<protein>
    <submittedName>
        <fullName evidence="4">Nodule Cysteine-Rich (NCR) secreted peptide</fullName>
    </submittedName>
    <submittedName>
        <fullName evidence="3">Nodule-specific cysteine-rich peptide 315</fullName>
    </submittedName>
    <submittedName>
        <fullName evidence="5">Putative Late nodulin</fullName>
    </submittedName>
</protein>
<dbReference type="Gramene" id="rna31828">
    <property type="protein sequence ID" value="RHN56428.1"/>
    <property type="gene ID" value="gene31828"/>
</dbReference>
<keyword evidence="1" id="KW-0732">Signal</keyword>
<gene>
    <name evidence="4" type="ordered locus">MTR_5g069530</name>
    <name evidence="5" type="ORF">MtrunA17_Chr5g0429381</name>
</gene>
<evidence type="ECO:0000313" key="5">
    <source>
        <dbReference type="EMBL" id="RHN56428.1"/>
    </source>
</evidence>
<reference evidence="6" key="4">
    <citation type="submission" date="2015-04" db="UniProtKB">
        <authorList>
            <consortium name="EnsemblPlants"/>
        </authorList>
    </citation>
    <scope>IDENTIFICATION</scope>
    <source>
        <strain evidence="6">cv. Jemalong A17</strain>
    </source>
</reference>
<keyword evidence="7" id="KW-1185">Reference proteome</keyword>
<feature type="domain" description="Late nodulin" evidence="2">
    <location>
        <begin position="1"/>
        <end position="54"/>
    </location>
</feature>
<dbReference type="EMBL" id="CM001221">
    <property type="protein sequence ID" value="AES98517.1"/>
    <property type="molecule type" value="Genomic_DNA"/>
</dbReference>
<dbReference type="InterPro" id="IPR009810">
    <property type="entry name" value="Nodulin_late_dom"/>
</dbReference>
<sequence length="61" mass="6864">MAGIIKFVHVLIIFLSLFHVVKNDDGSFCFKDSDCPDEMCPSPLKEMCYFLQCKCGVDTIA</sequence>
<dbReference type="Pfam" id="PF07127">
    <property type="entry name" value="Nodulin_late"/>
    <property type="match status" value="1"/>
</dbReference>